<feature type="transmembrane region" description="Helical" evidence="7">
    <location>
        <begin position="264"/>
        <end position="286"/>
    </location>
</feature>
<feature type="transmembrane region" description="Helical" evidence="7">
    <location>
        <begin position="87"/>
        <end position="107"/>
    </location>
</feature>
<dbReference type="Proteomes" id="UP000192343">
    <property type="component" value="Unassembled WGS sequence"/>
</dbReference>
<evidence type="ECO:0000256" key="1">
    <source>
        <dbReference type="ARBA" id="ARBA00004141"/>
    </source>
</evidence>
<keyword evidence="10" id="KW-1185">Reference proteome</keyword>
<proteinExistence type="inferred from homology"/>
<dbReference type="PANTHER" id="PTHR11827">
    <property type="entry name" value="SOLUTE CARRIER FAMILY 12, CATION COTRANSPORTERS"/>
    <property type="match status" value="1"/>
</dbReference>
<feature type="transmembrane region" description="Helical" evidence="7">
    <location>
        <begin position="128"/>
        <end position="154"/>
    </location>
</feature>
<dbReference type="GO" id="GO:0016020">
    <property type="term" value="C:membrane"/>
    <property type="evidence" value="ECO:0007669"/>
    <property type="project" value="UniProtKB-SubCell"/>
</dbReference>
<dbReference type="RefSeq" id="WP_083050487.1">
    <property type="nucleotide sequence ID" value="NZ_MWQY01000010.1"/>
</dbReference>
<comment type="caution">
    <text evidence="9">The sequence shown here is derived from an EMBL/GenBank/DDBJ whole genome shotgun (WGS) entry which is preliminary data.</text>
</comment>
<dbReference type="InterPro" id="IPR004842">
    <property type="entry name" value="SLC12A_fam"/>
</dbReference>
<dbReference type="AlphaFoldDB" id="A0A1Y1RYW8"/>
<feature type="transmembrane region" description="Helical" evidence="7">
    <location>
        <begin position="169"/>
        <end position="190"/>
    </location>
</feature>
<feature type="transmembrane region" description="Helical" evidence="7">
    <location>
        <begin position="306"/>
        <end position="327"/>
    </location>
</feature>
<evidence type="ECO:0000313" key="9">
    <source>
        <dbReference type="EMBL" id="ORC35046.1"/>
    </source>
</evidence>
<evidence type="ECO:0000256" key="4">
    <source>
        <dbReference type="ARBA" id="ARBA00022692"/>
    </source>
</evidence>
<keyword evidence="3" id="KW-0813">Transport</keyword>
<dbReference type="EMBL" id="MWQY01000010">
    <property type="protein sequence ID" value="ORC35046.1"/>
    <property type="molecule type" value="Genomic_DNA"/>
</dbReference>
<organism evidence="9 10">
    <name type="scientific">Marispirochaeta aestuarii</name>
    <dbReference type="NCBI Taxonomy" id="1963862"/>
    <lineage>
        <taxon>Bacteria</taxon>
        <taxon>Pseudomonadati</taxon>
        <taxon>Spirochaetota</taxon>
        <taxon>Spirochaetia</taxon>
        <taxon>Spirochaetales</taxon>
        <taxon>Spirochaetaceae</taxon>
        <taxon>Marispirochaeta</taxon>
    </lineage>
</organism>
<feature type="transmembrane region" description="Helical" evidence="7">
    <location>
        <begin position="413"/>
        <end position="432"/>
    </location>
</feature>
<protein>
    <recommendedName>
        <fullName evidence="8">Amino acid permease/ SLC12A domain-containing protein</fullName>
    </recommendedName>
</protein>
<accession>A0A1Y1RYW8</accession>
<dbReference type="STRING" id="1963862.B4O97_09925"/>
<name>A0A1Y1RYW8_9SPIO</name>
<feature type="transmembrane region" description="Helical" evidence="7">
    <location>
        <begin position="197"/>
        <end position="217"/>
    </location>
</feature>
<evidence type="ECO:0000313" key="10">
    <source>
        <dbReference type="Proteomes" id="UP000192343"/>
    </source>
</evidence>
<feature type="transmembrane region" description="Helical" evidence="7">
    <location>
        <begin position="229"/>
        <end position="252"/>
    </location>
</feature>
<sequence>MGLRERGVELLQHIKGWSRKLDKNRRPLDGSTVITAEFDPHATGQSEEARLRTLGTFGGVFTPSFLTIIGVIMYLRFGWIVGNAGLYGTLAIVFLANTITFITALSVSSIGSNERMETGGAYFMINRVLGFLPGGAVGIPLYLSQALSIALYIIGFSESLANVVPAWDIRIIALATLGFLSLLALIGAAFMVRIQYIILSLIILSFVSIAAGFRPVFSNLEPSYLEGVSFWGVFAVFFPAVTGILSGVSMSGDLKNPGKSIPRGTLAAVAVGFIVYLLVPVMLAFSVARDDLFASSSLVAASRWPLLVTLGVFGATLSSAIGVLLAAPRTMQALGSDGALPRIFGSGVGKTREPILGLSVSVLIALGAIVMGNLNAVAEVLTMFFLTTYGVLNLAAGMEKLVGNPSFRPSISIPWWISFMGAAGCFGVMFLINTPATLVALALVVLVFFLLSIRARNLDPGSPGIWEGFWTGLFFTVSRKLAKTRSRSGKNWRPLIQIFAAEIASHAEIISLAALFTRHSGALAIYAVRDPASPQSRDEMQHELDSFNETLHHRNIFTTMVETRNLFDGILISSQSAAFAGGAYNTVMLGFPSGTKQDRDYAGLLMGLSSLDKNILLFKRGTISWHFSSDPVIVWWGGQEQNVRLMLFLAHLVQRNSAQHKRIRLGTIVSSEEDMPAAEARLASTLQELRMQGEIFIVPNPEKRQLCDVIEENSRESSLVLLGMAKPREETLGSYLPGLRTIAGDLQNLLFVLSNIPEQEYE</sequence>
<evidence type="ECO:0000256" key="7">
    <source>
        <dbReference type="SAM" id="Phobius"/>
    </source>
</evidence>
<dbReference type="Pfam" id="PF00324">
    <property type="entry name" value="AA_permease"/>
    <property type="match status" value="1"/>
</dbReference>
<evidence type="ECO:0000256" key="2">
    <source>
        <dbReference type="ARBA" id="ARBA00010593"/>
    </source>
</evidence>
<dbReference type="Gene3D" id="1.20.1740.10">
    <property type="entry name" value="Amino acid/polyamine transporter I"/>
    <property type="match status" value="1"/>
</dbReference>
<dbReference type="PANTHER" id="PTHR11827:SF72">
    <property type="entry name" value="GH08340P"/>
    <property type="match status" value="1"/>
</dbReference>
<comment type="subcellular location">
    <subcellularLocation>
        <location evidence="1">Membrane</location>
        <topology evidence="1">Multi-pass membrane protein</topology>
    </subcellularLocation>
</comment>
<dbReference type="OrthoDB" id="3181223at2"/>
<dbReference type="FunFam" id="1.20.1740.10:FF:000013">
    <property type="entry name" value="Solute carrier family 12 member"/>
    <property type="match status" value="1"/>
</dbReference>
<evidence type="ECO:0000256" key="5">
    <source>
        <dbReference type="ARBA" id="ARBA00022989"/>
    </source>
</evidence>
<dbReference type="InterPro" id="IPR004841">
    <property type="entry name" value="AA-permease/SLC12A_dom"/>
</dbReference>
<reference evidence="9 10" key="1">
    <citation type="submission" date="2017-03" db="EMBL/GenBank/DDBJ databases">
        <title>Draft Genome sequence of Marispirochaeta sp. strain JC444.</title>
        <authorList>
            <person name="Shivani Y."/>
            <person name="Subhash Y."/>
            <person name="Sasikala C."/>
            <person name="Ramana C."/>
        </authorList>
    </citation>
    <scope>NUCLEOTIDE SEQUENCE [LARGE SCALE GENOMIC DNA]</scope>
    <source>
        <strain evidence="9 10">JC444</strain>
    </source>
</reference>
<dbReference type="GO" id="GO:0015377">
    <property type="term" value="F:chloride:monoatomic cation symporter activity"/>
    <property type="evidence" value="ECO:0007669"/>
    <property type="project" value="InterPro"/>
</dbReference>
<keyword evidence="6 7" id="KW-0472">Membrane</keyword>
<feature type="domain" description="Amino acid permease/ SLC12A" evidence="8">
    <location>
        <begin position="60"/>
        <end position="451"/>
    </location>
</feature>
<keyword evidence="5 7" id="KW-1133">Transmembrane helix</keyword>
<comment type="similarity">
    <text evidence="2">Belongs to the SLC12A transporter family.</text>
</comment>
<keyword evidence="4 7" id="KW-0812">Transmembrane</keyword>
<evidence type="ECO:0000259" key="8">
    <source>
        <dbReference type="Pfam" id="PF00324"/>
    </source>
</evidence>
<gene>
    <name evidence="9" type="ORF">B4O97_09925</name>
</gene>
<feature type="transmembrane region" description="Helical" evidence="7">
    <location>
        <begin position="355"/>
        <end position="374"/>
    </location>
</feature>
<feature type="transmembrane region" description="Helical" evidence="7">
    <location>
        <begin position="54"/>
        <end position="75"/>
    </location>
</feature>
<feature type="transmembrane region" description="Helical" evidence="7">
    <location>
        <begin position="438"/>
        <end position="455"/>
    </location>
</feature>
<evidence type="ECO:0000256" key="3">
    <source>
        <dbReference type="ARBA" id="ARBA00022448"/>
    </source>
</evidence>
<evidence type="ECO:0000256" key="6">
    <source>
        <dbReference type="ARBA" id="ARBA00023136"/>
    </source>
</evidence>